<dbReference type="InterPro" id="IPR016712">
    <property type="entry name" value="Rbsml_bS1m-like"/>
</dbReference>
<organism evidence="1 2">
    <name type="scientific">Phialemonium atrogriseum</name>
    <dbReference type="NCBI Taxonomy" id="1093897"/>
    <lineage>
        <taxon>Eukaryota</taxon>
        <taxon>Fungi</taxon>
        <taxon>Dikarya</taxon>
        <taxon>Ascomycota</taxon>
        <taxon>Pezizomycotina</taxon>
        <taxon>Sordariomycetes</taxon>
        <taxon>Sordariomycetidae</taxon>
        <taxon>Cephalothecales</taxon>
        <taxon>Cephalothecaceae</taxon>
        <taxon>Phialemonium</taxon>
    </lineage>
</organism>
<sequence length="467" mass="50691">MAAARGVSPGGALLRTSRLFSLPAALPYAAADVSAATNVNSDSATLAFPTHQVITTPNSSRKRGDWGLKRPLPLKSTTKTSTPMLRIKQVDSVEHITDFSSAADHGMSLRKWQDMNIPITVPVANDTMRIPGKSVFEETMDFTAIKAGQAGELEDSRWKFSGPWLAGMTDGNFKKYLLKRVRNRRAEFRQFLKERLAADLSERAASRAQEAGEPAPAAIEAAAITDAQLTEFLRDLRNDRPKLYSMTGRFLDLAPVQPPKEHWQVGKSNDLKASNPYAQDGPPITHPSAGLSYLRTASYLDNHSLYGPQKSHSHVKARIVAPRSQVAGGRGAKLGVGGFVTDTPAGDTAFSMRNLSQRARELIPGIDSMDPNIEGGAKVYIEPLSAKVNSQGRVTLKVGQARPEAELVAKEMAGEEVIFDEPEPEPAKPSNLRINQAYRRIPQINRSVTGSAQAYGLDSPTPGSRTT</sequence>
<accession>A0AAJ0C0P3</accession>
<dbReference type="GeneID" id="85310845"/>
<dbReference type="GO" id="GO:0005763">
    <property type="term" value="C:mitochondrial small ribosomal subunit"/>
    <property type="evidence" value="ECO:0007669"/>
    <property type="project" value="TreeGrafter"/>
</dbReference>
<gene>
    <name evidence="1" type="ORF">QBC33DRAFT_535911</name>
</gene>
<dbReference type="RefSeq" id="XP_060284203.1">
    <property type="nucleotide sequence ID" value="XM_060427658.1"/>
</dbReference>
<keyword evidence="1" id="KW-0689">Ribosomal protein</keyword>
<dbReference type="PANTHER" id="PTHR28058:SF1">
    <property type="entry name" value="SMALL RIBOSOMAL SUBUNIT PROTEIN BS1M"/>
    <property type="match status" value="1"/>
</dbReference>
<evidence type="ECO:0000313" key="1">
    <source>
        <dbReference type="EMBL" id="KAK1767990.1"/>
    </source>
</evidence>
<proteinExistence type="predicted"/>
<dbReference type="Pfam" id="PF11709">
    <property type="entry name" value="Mit_ribos_Mrp51"/>
    <property type="match status" value="1"/>
</dbReference>
<reference evidence="1" key="1">
    <citation type="submission" date="2023-06" db="EMBL/GenBank/DDBJ databases">
        <title>Genome-scale phylogeny and comparative genomics of the fungal order Sordariales.</title>
        <authorList>
            <consortium name="Lawrence Berkeley National Laboratory"/>
            <person name="Hensen N."/>
            <person name="Bonometti L."/>
            <person name="Westerberg I."/>
            <person name="Brannstrom I.O."/>
            <person name="Guillou S."/>
            <person name="Cros-Aarteil S."/>
            <person name="Calhoun S."/>
            <person name="Haridas S."/>
            <person name="Kuo A."/>
            <person name="Mondo S."/>
            <person name="Pangilinan J."/>
            <person name="Riley R."/>
            <person name="Labutti K."/>
            <person name="Andreopoulos B."/>
            <person name="Lipzen A."/>
            <person name="Chen C."/>
            <person name="Yanf M."/>
            <person name="Daum C."/>
            <person name="Ng V."/>
            <person name="Clum A."/>
            <person name="Steindorff A."/>
            <person name="Ohm R."/>
            <person name="Martin F."/>
            <person name="Silar P."/>
            <person name="Natvig D."/>
            <person name="Lalanne C."/>
            <person name="Gautier V."/>
            <person name="Ament-Velasquez S.L."/>
            <person name="Kruys A."/>
            <person name="Hutchinson M.I."/>
            <person name="Powell A.J."/>
            <person name="Barry K."/>
            <person name="Miller A.N."/>
            <person name="Grigoriev I.V."/>
            <person name="Debuchy R."/>
            <person name="Gladieux P."/>
            <person name="Thoren M.H."/>
            <person name="Johannesson H."/>
        </authorList>
    </citation>
    <scope>NUCLEOTIDE SEQUENCE</scope>
    <source>
        <strain evidence="1">8032-3</strain>
    </source>
</reference>
<dbReference type="AlphaFoldDB" id="A0AAJ0C0P3"/>
<name>A0AAJ0C0P3_9PEZI</name>
<evidence type="ECO:0000313" key="2">
    <source>
        <dbReference type="Proteomes" id="UP001244011"/>
    </source>
</evidence>
<dbReference type="EMBL" id="MU839006">
    <property type="protein sequence ID" value="KAK1767990.1"/>
    <property type="molecule type" value="Genomic_DNA"/>
</dbReference>
<keyword evidence="2" id="KW-1185">Reference proteome</keyword>
<protein>
    <submittedName>
        <fullName evidence="1">Mitochondrial ribosomal protein MRP51</fullName>
    </submittedName>
</protein>
<dbReference type="GO" id="GO:0070124">
    <property type="term" value="P:mitochondrial translational initiation"/>
    <property type="evidence" value="ECO:0007669"/>
    <property type="project" value="TreeGrafter"/>
</dbReference>
<dbReference type="GO" id="GO:0003735">
    <property type="term" value="F:structural constituent of ribosome"/>
    <property type="evidence" value="ECO:0007669"/>
    <property type="project" value="TreeGrafter"/>
</dbReference>
<dbReference type="PANTHER" id="PTHR28058">
    <property type="entry name" value="37S RIBOSOMAL PROTEIN MRP51, MITOCHONDRIAL"/>
    <property type="match status" value="1"/>
</dbReference>
<keyword evidence="1" id="KW-0687">Ribonucleoprotein</keyword>
<comment type="caution">
    <text evidence="1">The sequence shown here is derived from an EMBL/GenBank/DDBJ whole genome shotgun (WGS) entry which is preliminary data.</text>
</comment>
<dbReference type="Proteomes" id="UP001244011">
    <property type="component" value="Unassembled WGS sequence"/>
</dbReference>